<organism evidence="1 2">
    <name type="scientific">Adonisia turfae CCMR0081</name>
    <dbReference type="NCBI Taxonomy" id="2292702"/>
    <lineage>
        <taxon>Bacteria</taxon>
        <taxon>Bacillati</taxon>
        <taxon>Cyanobacteriota</taxon>
        <taxon>Adonisia</taxon>
        <taxon>Adonisia turfae</taxon>
    </lineage>
</organism>
<keyword evidence="2" id="KW-1185">Reference proteome</keyword>
<dbReference type="EMBL" id="QXHD01000004">
    <property type="protein sequence ID" value="NEZ60853.1"/>
    <property type="molecule type" value="Genomic_DNA"/>
</dbReference>
<reference evidence="1 2" key="1">
    <citation type="journal article" date="2020" name="Microb. Ecol.">
        <title>Ecogenomics of the Marine Benthic Filamentous Cyanobacterium Adonisia.</title>
        <authorList>
            <person name="Walter J.M."/>
            <person name="Coutinho F.H."/>
            <person name="Leomil L."/>
            <person name="Hargreaves P.I."/>
            <person name="Campeao M.E."/>
            <person name="Vieira V.V."/>
            <person name="Silva B.S."/>
            <person name="Fistarol G.O."/>
            <person name="Salomon P.S."/>
            <person name="Sawabe T."/>
            <person name="Mino S."/>
            <person name="Hosokawa M."/>
            <person name="Miyashita H."/>
            <person name="Maruyama F."/>
            <person name="van Verk M.C."/>
            <person name="Dutilh B.E."/>
            <person name="Thompson C.C."/>
            <person name="Thompson F.L."/>
        </authorList>
    </citation>
    <scope>NUCLEOTIDE SEQUENCE [LARGE SCALE GENOMIC DNA]</scope>
    <source>
        <strain evidence="1 2">CCMR0081</strain>
    </source>
</reference>
<accession>A0A6M0RY78</accession>
<sequence>MDYVATEKFSIFDKGAPIKLIQERWVKRKQAWYVDIEHLHTYITVSVPKERFEEKTIRSTENLSGQ</sequence>
<dbReference type="AlphaFoldDB" id="A0A6M0RY78"/>
<dbReference type="Proteomes" id="UP000481033">
    <property type="component" value="Unassembled WGS sequence"/>
</dbReference>
<protein>
    <submittedName>
        <fullName evidence="1">Uncharacterized protein</fullName>
    </submittedName>
</protein>
<proteinExistence type="predicted"/>
<name>A0A6M0RY78_9CYAN</name>
<gene>
    <name evidence="1" type="ORF">DXZ20_35510</name>
</gene>
<evidence type="ECO:0000313" key="2">
    <source>
        <dbReference type="Proteomes" id="UP000481033"/>
    </source>
</evidence>
<comment type="caution">
    <text evidence="1">The sequence shown here is derived from an EMBL/GenBank/DDBJ whole genome shotgun (WGS) entry which is preliminary data.</text>
</comment>
<evidence type="ECO:0000313" key="1">
    <source>
        <dbReference type="EMBL" id="NEZ60853.1"/>
    </source>
</evidence>
<dbReference type="RefSeq" id="WP_163671202.1">
    <property type="nucleotide sequence ID" value="NZ_QXHD01000004.1"/>
</dbReference>